<accession>A0AA51UGK7</accession>
<feature type="transmembrane region" description="Helical" evidence="5">
    <location>
        <begin position="24"/>
        <end position="44"/>
    </location>
</feature>
<feature type="transmembrane region" description="Helical" evidence="5">
    <location>
        <begin position="183"/>
        <end position="200"/>
    </location>
</feature>
<evidence type="ECO:0000313" key="8">
    <source>
        <dbReference type="Proteomes" id="UP001183006"/>
    </source>
</evidence>
<sequence>MLEVLTDPNGFFNRRINQDIEWKNPLIIMALMAIIGAVSAYIVMMKVMGTLPAEAAPFASIGAVFGIIGAVIGVIFAWILYSAVFYIVSLVFHGEGDFKRVMEFVSYGFIPNIAGSLVNLYFTNKVFSNIDFSMTEPQLLQEAILSDPSMRIAGIIGIIFLLWSANIWMFGLMYSRNLSFKNAAMTVGIPVLIYILYTLLNLKLLGA</sequence>
<evidence type="ECO:0000313" key="7">
    <source>
        <dbReference type="EMBL" id="WMW21326.1"/>
    </source>
</evidence>
<dbReference type="InterPro" id="IPR006977">
    <property type="entry name" value="Yip1_dom"/>
</dbReference>
<dbReference type="GeneID" id="84230053"/>
<evidence type="ECO:0000256" key="1">
    <source>
        <dbReference type="ARBA" id="ARBA00004141"/>
    </source>
</evidence>
<evidence type="ECO:0000256" key="3">
    <source>
        <dbReference type="ARBA" id="ARBA00022989"/>
    </source>
</evidence>
<feature type="transmembrane region" description="Helical" evidence="5">
    <location>
        <begin position="152"/>
        <end position="171"/>
    </location>
</feature>
<comment type="subcellular location">
    <subcellularLocation>
        <location evidence="1">Membrane</location>
        <topology evidence="1">Multi-pass membrane protein</topology>
    </subcellularLocation>
</comment>
<feature type="transmembrane region" description="Helical" evidence="5">
    <location>
        <begin position="64"/>
        <end position="92"/>
    </location>
</feature>
<dbReference type="Pfam" id="PF04893">
    <property type="entry name" value="Yip1"/>
    <property type="match status" value="1"/>
</dbReference>
<evidence type="ECO:0000259" key="6">
    <source>
        <dbReference type="Pfam" id="PF04893"/>
    </source>
</evidence>
<dbReference type="EMBL" id="CP133594">
    <property type="protein sequence ID" value="WMW21326.1"/>
    <property type="molecule type" value="Genomic_DNA"/>
</dbReference>
<dbReference type="RefSeq" id="WP_309307111.1">
    <property type="nucleotide sequence ID" value="NZ_CP133594.1"/>
</dbReference>
<dbReference type="AlphaFoldDB" id="A0AA51UGK7"/>
<feature type="domain" description="Yip1" evidence="6">
    <location>
        <begin position="3"/>
        <end position="197"/>
    </location>
</feature>
<keyword evidence="8" id="KW-1185">Reference proteome</keyword>
<reference evidence="7" key="1">
    <citation type="submission" date="2023-08" db="EMBL/GenBank/DDBJ databases">
        <title>Methanolobus mangrovi sp. nov. and Methanolobus sediminis sp. nov, two novel methylotrophic methanogens isolated from mangrove sediments in China.</title>
        <authorList>
            <person name="Zhou J."/>
        </authorList>
    </citation>
    <scope>NUCLEOTIDE SEQUENCE</scope>
    <source>
        <strain evidence="7">FTZ2</strain>
    </source>
</reference>
<protein>
    <submittedName>
        <fullName evidence="7">Yip1 family protein</fullName>
    </submittedName>
</protein>
<evidence type="ECO:0000256" key="4">
    <source>
        <dbReference type="ARBA" id="ARBA00023136"/>
    </source>
</evidence>
<dbReference type="GO" id="GO:0016020">
    <property type="term" value="C:membrane"/>
    <property type="evidence" value="ECO:0007669"/>
    <property type="project" value="UniProtKB-SubCell"/>
</dbReference>
<keyword evidence="2 5" id="KW-0812">Transmembrane</keyword>
<organism evidence="7 8">
    <name type="scientific">Methanolobus mangrovi</name>
    <dbReference type="NCBI Taxonomy" id="3072977"/>
    <lineage>
        <taxon>Archaea</taxon>
        <taxon>Methanobacteriati</taxon>
        <taxon>Methanobacteriota</taxon>
        <taxon>Stenosarchaea group</taxon>
        <taxon>Methanomicrobia</taxon>
        <taxon>Methanosarcinales</taxon>
        <taxon>Methanosarcinaceae</taxon>
        <taxon>Methanolobus</taxon>
    </lineage>
</organism>
<keyword evidence="4 5" id="KW-0472">Membrane</keyword>
<dbReference type="KEGG" id="mmav:RE476_07890"/>
<proteinExistence type="predicted"/>
<dbReference type="Proteomes" id="UP001183006">
    <property type="component" value="Chromosome"/>
</dbReference>
<name>A0AA51UGK7_9EURY</name>
<evidence type="ECO:0000256" key="2">
    <source>
        <dbReference type="ARBA" id="ARBA00022692"/>
    </source>
</evidence>
<keyword evidence="3 5" id="KW-1133">Transmembrane helix</keyword>
<gene>
    <name evidence="7" type="ORF">RE476_07890</name>
</gene>
<evidence type="ECO:0000256" key="5">
    <source>
        <dbReference type="SAM" id="Phobius"/>
    </source>
</evidence>
<feature type="transmembrane region" description="Helical" evidence="5">
    <location>
        <begin position="104"/>
        <end position="122"/>
    </location>
</feature>